<dbReference type="EMBL" id="JAKWBI020000376">
    <property type="protein sequence ID" value="KAJ2895775.1"/>
    <property type="molecule type" value="Genomic_DNA"/>
</dbReference>
<dbReference type="AlphaFoldDB" id="A0AAD5RJ63"/>
<keyword evidence="2" id="KW-1185">Reference proteome</keyword>
<organism evidence="1 2">
    <name type="scientific">Zalerion maritima</name>
    <dbReference type="NCBI Taxonomy" id="339359"/>
    <lineage>
        <taxon>Eukaryota</taxon>
        <taxon>Fungi</taxon>
        <taxon>Dikarya</taxon>
        <taxon>Ascomycota</taxon>
        <taxon>Pezizomycotina</taxon>
        <taxon>Sordariomycetes</taxon>
        <taxon>Lulworthiomycetidae</taxon>
        <taxon>Lulworthiales</taxon>
        <taxon>Lulworthiaceae</taxon>
        <taxon>Zalerion</taxon>
    </lineage>
</organism>
<name>A0AAD5RJ63_9PEZI</name>
<reference evidence="1" key="1">
    <citation type="submission" date="2022-07" db="EMBL/GenBank/DDBJ databases">
        <title>Draft genome sequence of Zalerion maritima ATCC 34329, a (micro)plastics degrading marine fungus.</title>
        <authorList>
            <person name="Paco A."/>
            <person name="Goncalves M.F.M."/>
            <person name="Rocha-Santos T.A.P."/>
            <person name="Alves A."/>
        </authorList>
    </citation>
    <scope>NUCLEOTIDE SEQUENCE</scope>
    <source>
        <strain evidence="1">ATCC 34329</strain>
    </source>
</reference>
<evidence type="ECO:0000313" key="2">
    <source>
        <dbReference type="Proteomes" id="UP001201980"/>
    </source>
</evidence>
<dbReference type="Proteomes" id="UP001201980">
    <property type="component" value="Unassembled WGS sequence"/>
</dbReference>
<gene>
    <name evidence="1" type="ORF">MKZ38_006168</name>
</gene>
<accession>A0AAD5RJ63</accession>
<comment type="caution">
    <text evidence="1">The sequence shown here is derived from an EMBL/GenBank/DDBJ whole genome shotgun (WGS) entry which is preliminary data.</text>
</comment>
<sequence length="96" mass="11066">MVVVFPPLNSFWAFSKEQQFGLSENEMHDESTTMLPDIWQLRTIPSFKLGFRLPAGNICFWSRQYQSDQISLAVQSGETSEWSHPRMVKDLALLVS</sequence>
<protein>
    <submittedName>
        <fullName evidence="1">Uncharacterized protein</fullName>
    </submittedName>
</protein>
<evidence type="ECO:0000313" key="1">
    <source>
        <dbReference type="EMBL" id="KAJ2895775.1"/>
    </source>
</evidence>
<proteinExistence type="predicted"/>